<dbReference type="GO" id="GO:0005840">
    <property type="term" value="C:ribosome"/>
    <property type="evidence" value="ECO:0007669"/>
    <property type="project" value="UniProtKB-KW"/>
</dbReference>
<dbReference type="GO" id="GO:0019843">
    <property type="term" value="F:rRNA binding"/>
    <property type="evidence" value="ECO:0007669"/>
    <property type="project" value="UniProtKB-UniRule"/>
</dbReference>
<name>A0A160T7F8_9CHLR</name>
<comment type="subunit">
    <text evidence="4">Part of the 50S ribosomal subunit. Contacts protein L20.</text>
</comment>
<keyword evidence="2 4" id="KW-0689">Ribosomal protein</keyword>
<evidence type="ECO:0000313" key="6">
    <source>
        <dbReference type="EMBL" id="CUS05258.2"/>
    </source>
</evidence>
<dbReference type="GO" id="GO:0003735">
    <property type="term" value="F:structural constituent of ribosome"/>
    <property type="evidence" value="ECO:0007669"/>
    <property type="project" value="InterPro"/>
</dbReference>
<dbReference type="InterPro" id="IPR001787">
    <property type="entry name" value="Ribosomal_bL21"/>
</dbReference>
<dbReference type="HAMAP" id="MF_01363">
    <property type="entry name" value="Ribosomal_bL21"/>
    <property type="match status" value="1"/>
</dbReference>
<dbReference type="InterPro" id="IPR028909">
    <property type="entry name" value="bL21-like"/>
</dbReference>
<accession>A0A160T7F8</accession>
<comment type="function">
    <text evidence="4 5">This protein binds to 23S rRNA in the presence of protein L20.</text>
</comment>
<keyword evidence="4 5" id="KW-0699">rRNA-binding</keyword>
<dbReference type="Proteomes" id="UP000215027">
    <property type="component" value="Chromosome I"/>
</dbReference>
<dbReference type="InterPro" id="IPR036164">
    <property type="entry name" value="bL21-like_sf"/>
</dbReference>
<protein>
    <recommendedName>
        <fullName evidence="4">Large ribosomal subunit protein bL21</fullName>
    </recommendedName>
</protein>
<dbReference type="SUPFAM" id="SSF141091">
    <property type="entry name" value="L21p-like"/>
    <property type="match status" value="1"/>
</dbReference>
<sequence length="115" mass="13161">MYGCRFFLEVYVYAIVESGGRQYRAEEGNTFSVEKLPYQVGDQVELNNVLLIAAGDSFQVGQPTVAGAAVKATVVEQYRGKKILVWKYHAKLRYRRRRGHRQDYTRLRVDTIVAG</sequence>
<dbReference type="EMBL" id="LN890655">
    <property type="protein sequence ID" value="CUS05258.2"/>
    <property type="molecule type" value="Genomic_DNA"/>
</dbReference>
<dbReference type="PANTHER" id="PTHR21349">
    <property type="entry name" value="50S RIBOSOMAL PROTEIN L21"/>
    <property type="match status" value="1"/>
</dbReference>
<proteinExistence type="inferred from homology"/>
<dbReference type="Pfam" id="PF00829">
    <property type="entry name" value="Ribosomal_L21p"/>
    <property type="match status" value="1"/>
</dbReference>
<evidence type="ECO:0000256" key="5">
    <source>
        <dbReference type="RuleBase" id="RU000562"/>
    </source>
</evidence>
<evidence type="ECO:0000256" key="2">
    <source>
        <dbReference type="ARBA" id="ARBA00022980"/>
    </source>
</evidence>
<keyword evidence="4 5" id="KW-0694">RNA-binding</keyword>
<keyword evidence="7" id="KW-1185">Reference proteome</keyword>
<keyword evidence="3 4" id="KW-0687">Ribonucleoprotein</keyword>
<organism evidence="6 7">
    <name type="scientific">Candidatus Promineifilum breve</name>
    <dbReference type="NCBI Taxonomy" id="1806508"/>
    <lineage>
        <taxon>Bacteria</taxon>
        <taxon>Bacillati</taxon>
        <taxon>Chloroflexota</taxon>
        <taxon>Ardenticatenia</taxon>
        <taxon>Candidatus Promineifilales</taxon>
        <taxon>Candidatus Promineifilaceae</taxon>
        <taxon>Candidatus Promineifilum</taxon>
    </lineage>
</organism>
<dbReference type="NCBIfam" id="TIGR00061">
    <property type="entry name" value="L21"/>
    <property type="match status" value="1"/>
</dbReference>
<evidence type="ECO:0000256" key="3">
    <source>
        <dbReference type="ARBA" id="ARBA00023274"/>
    </source>
</evidence>
<reference evidence="6" key="1">
    <citation type="submission" date="2016-01" db="EMBL/GenBank/DDBJ databases">
        <authorList>
            <person name="Mcilroy J.S."/>
            <person name="Karst M S."/>
            <person name="Albertsen M."/>
        </authorList>
    </citation>
    <scope>NUCLEOTIDE SEQUENCE</scope>
    <source>
        <strain evidence="6">Cfx-K</strain>
    </source>
</reference>
<dbReference type="GO" id="GO:1990904">
    <property type="term" value="C:ribonucleoprotein complex"/>
    <property type="evidence" value="ECO:0007669"/>
    <property type="project" value="UniProtKB-KW"/>
</dbReference>
<evidence type="ECO:0000313" key="7">
    <source>
        <dbReference type="Proteomes" id="UP000215027"/>
    </source>
</evidence>
<dbReference type="AlphaFoldDB" id="A0A160T7F8"/>
<gene>
    <name evidence="4 6" type="primary">rplU</name>
    <name evidence="6" type="ORF">CFX0092_A3380</name>
</gene>
<dbReference type="GO" id="GO:0006412">
    <property type="term" value="P:translation"/>
    <property type="evidence" value="ECO:0007669"/>
    <property type="project" value="UniProtKB-UniRule"/>
</dbReference>
<dbReference type="PANTHER" id="PTHR21349:SF0">
    <property type="entry name" value="LARGE RIBOSOMAL SUBUNIT PROTEIN BL21M"/>
    <property type="match status" value="1"/>
</dbReference>
<comment type="similarity">
    <text evidence="1 4 5">Belongs to the bacterial ribosomal protein bL21 family.</text>
</comment>
<dbReference type="GO" id="GO:0005737">
    <property type="term" value="C:cytoplasm"/>
    <property type="evidence" value="ECO:0007669"/>
    <property type="project" value="UniProtKB-ARBA"/>
</dbReference>
<evidence type="ECO:0000256" key="1">
    <source>
        <dbReference type="ARBA" id="ARBA00008563"/>
    </source>
</evidence>
<dbReference type="KEGG" id="pbf:CFX0092_A3380"/>
<evidence type="ECO:0000256" key="4">
    <source>
        <dbReference type="HAMAP-Rule" id="MF_01363"/>
    </source>
</evidence>